<dbReference type="EMBL" id="MHKI01000017">
    <property type="protein sequence ID" value="OGY86653.1"/>
    <property type="molecule type" value="Genomic_DNA"/>
</dbReference>
<name>A0A1G2BBQ5_9BACT</name>
<proteinExistence type="predicted"/>
<comment type="caution">
    <text evidence="1">The sequence shown here is derived from an EMBL/GenBank/DDBJ whole genome shotgun (WGS) entry which is preliminary data.</text>
</comment>
<accession>A0A1G2BBQ5</accession>
<dbReference type="Proteomes" id="UP000176420">
    <property type="component" value="Unassembled WGS sequence"/>
</dbReference>
<sequence length="66" mass="7561">MNSKAKSVPVFNSDKELATYLEQNLTETLKQAIRVTVNIMIKEDMEQFRKQINVAGTPYTRHTVSC</sequence>
<dbReference type="AlphaFoldDB" id="A0A1G2BBQ5"/>
<organism evidence="1 2">
    <name type="scientific">Candidatus Kerfeldbacteria bacterium RIFOXYB2_FULL_38_14</name>
    <dbReference type="NCBI Taxonomy" id="1798547"/>
    <lineage>
        <taxon>Bacteria</taxon>
        <taxon>Candidatus Kerfeldiibacteriota</taxon>
    </lineage>
</organism>
<evidence type="ECO:0000313" key="1">
    <source>
        <dbReference type="EMBL" id="OGY86653.1"/>
    </source>
</evidence>
<reference evidence="1 2" key="1">
    <citation type="journal article" date="2016" name="Nat. Commun.">
        <title>Thousands of microbial genomes shed light on interconnected biogeochemical processes in an aquifer system.</title>
        <authorList>
            <person name="Anantharaman K."/>
            <person name="Brown C.T."/>
            <person name="Hug L.A."/>
            <person name="Sharon I."/>
            <person name="Castelle C.J."/>
            <person name="Probst A.J."/>
            <person name="Thomas B.C."/>
            <person name="Singh A."/>
            <person name="Wilkins M.J."/>
            <person name="Karaoz U."/>
            <person name="Brodie E.L."/>
            <person name="Williams K.H."/>
            <person name="Hubbard S.S."/>
            <person name="Banfield J.F."/>
        </authorList>
    </citation>
    <scope>NUCLEOTIDE SEQUENCE [LARGE SCALE GENOMIC DNA]</scope>
</reference>
<protein>
    <submittedName>
        <fullName evidence="1">Uncharacterized protein</fullName>
    </submittedName>
</protein>
<gene>
    <name evidence="1" type="ORF">A2319_02860</name>
</gene>
<evidence type="ECO:0000313" key="2">
    <source>
        <dbReference type="Proteomes" id="UP000176420"/>
    </source>
</evidence>